<sequence>MKNTLIKIQNFFLALAMVVRHPVKAPELMLARRNEEELAADIEAINRERIRTLYGQEQEPADPELKKKEYRKINESYEKRLIFHVGFGAGLFSELDSMMEHMLFCFENHIRFEIYADDANFSKAGGMGWEELFEPFCPINHDKLNHIANYRPTDYKSTMRHHRLWYKGYFLPKILKRRTGADYLTQDIWCMCINDDFKYHPVDFPLFGMKGTATSQFSKFGEIAICPKPDVRKEMDALISKLHMPEHFVSMQIRGGDKCLEYKELKDAASYVEKVEALGLSGQPLFIFTDDYTNVTKIRELRPEWELYTLTGEEERGYYNEAFNRQDWEFRRKNLIKLLAIVELCKKADYHIGPNQSCVDLYLRSVKGLERYIVL</sequence>
<evidence type="ECO:0000313" key="2">
    <source>
        <dbReference type="Proteomes" id="UP000266172"/>
    </source>
</evidence>
<evidence type="ECO:0000313" key="1">
    <source>
        <dbReference type="EMBL" id="RGS39658.1"/>
    </source>
</evidence>
<organism evidence="1 2">
    <name type="scientific">Roseburia hominis</name>
    <dbReference type="NCBI Taxonomy" id="301301"/>
    <lineage>
        <taxon>Bacteria</taxon>
        <taxon>Bacillati</taxon>
        <taxon>Bacillota</taxon>
        <taxon>Clostridia</taxon>
        <taxon>Lachnospirales</taxon>
        <taxon>Lachnospiraceae</taxon>
        <taxon>Roseburia</taxon>
    </lineage>
</organism>
<dbReference type="EMBL" id="QRVL01000008">
    <property type="protein sequence ID" value="RGS39658.1"/>
    <property type="molecule type" value="Genomic_DNA"/>
</dbReference>
<dbReference type="AlphaFoldDB" id="A0A395V5Y9"/>
<accession>A0A395V5Y9</accession>
<reference evidence="1 2" key="1">
    <citation type="submission" date="2018-08" db="EMBL/GenBank/DDBJ databases">
        <title>A genome reference for cultivated species of the human gut microbiota.</title>
        <authorList>
            <person name="Zou Y."/>
            <person name="Xue W."/>
            <person name="Luo G."/>
        </authorList>
    </citation>
    <scope>NUCLEOTIDE SEQUENCE [LARGE SCALE GENOMIC DNA]</scope>
    <source>
        <strain evidence="1 2">AF22-12AC</strain>
    </source>
</reference>
<comment type="caution">
    <text evidence="1">The sequence shown here is derived from an EMBL/GenBank/DDBJ whole genome shotgun (WGS) entry which is preliminary data.</text>
</comment>
<dbReference type="RefSeq" id="WP_118097613.1">
    <property type="nucleotide sequence ID" value="NZ_CAUGCI010000007.1"/>
</dbReference>
<dbReference type="Proteomes" id="UP000266172">
    <property type="component" value="Unassembled WGS sequence"/>
</dbReference>
<proteinExistence type="predicted"/>
<gene>
    <name evidence="1" type="ORF">DWX93_10555</name>
</gene>
<name>A0A395V5Y9_9FIRM</name>
<protein>
    <submittedName>
        <fullName evidence="1">Uncharacterized protein</fullName>
    </submittedName>
</protein>